<dbReference type="STRING" id="1618443.UV73_C0012G0046"/>
<dbReference type="InterPro" id="IPR016180">
    <property type="entry name" value="Ribosomal_uL16_dom"/>
</dbReference>
<keyword evidence="4 6" id="KW-0687">Ribonucleoprotein</keyword>
<dbReference type="GO" id="GO:0005840">
    <property type="term" value="C:ribosome"/>
    <property type="evidence" value="ECO:0007669"/>
    <property type="project" value="UniProtKB-KW"/>
</dbReference>
<evidence type="ECO:0000256" key="5">
    <source>
        <dbReference type="ARBA" id="ARBA00035198"/>
    </source>
</evidence>
<comment type="subunit">
    <text evidence="6 8">Part of the 50S ribosomal subunit.</text>
</comment>
<comment type="caution">
    <text evidence="9">The sequence shown here is derived from an EMBL/GenBank/DDBJ whole genome shotgun (WGS) entry which is preliminary data.</text>
</comment>
<evidence type="ECO:0000256" key="3">
    <source>
        <dbReference type="ARBA" id="ARBA00022980"/>
    </source>
</evidence>
<dbReference type="GO" id="GO:1990904">
    <property type="term" value="C:ribonucleoprotein complex"/>
    <property type="evidence" value="ECO:0007669"/>
    <property type="project" value="UniProtKB-KW"/>
</dbReference>
<protein>
    <recommendedName>
        <fullName evidence="5 6">Large ribosomal subunit protein uL16</fullName>
    </recommendedName>
</protein>
<dbReference type="AlphaFoldDB" id="A0A0G1GAN4"/>
<evidence type="ECO:0000313" key="9">
    <source>
        <dbReference type="EMBL" id="KKS96018.1"/>
    </source>
</evidence>
<dbReference type="GO" id="GO:0006412">
    <property type="term" value="P:translation"/>
    <property type="evidence" value="ECO:0007669"/>
    <property type="project" value="UniProtKB-UniRule"/>
</dbReference>
<name>A0A0G1GAN4_9BACT</name>
<keyword evidence="6 8" id="KW-0699">rRNA-binding</keyword>
<dbReference type="NCBIfam" id="TIGR01164">
    <property type="entry name" value="rplP_bact"/>
    <property type="match status" value="1"/>
</dbReference>
<comment type="function">
    <text evidence="6 8">Binds 23S rRNA and is also seen to make contacts with the A and possibly P site tRNAs.</text>
</comment>
<dbReference type="HAMAP" id="MF_01342">
    <property type="entry name" value="Ribosomal_uL16"/>
    <property type="match status" value="1"/>
</dbReference>
<dbReference type="PRINTS" id="PR00060">
    <property type="entry name" value="RIBOSOMALL16"/>
</dbReference>
<dbReference type="CDD" id="cd01433">
    <property type="entry name" value="Ribosomal_L16_L10e"/>
    <property type="match status" value="1"/>
</dbReference>
<dbReference type="Gene3D" id="3.90.1170.10">
    <property type="entry name" value="Ribosomal protein L10e/L16"/>
    <property type="match status" value="1"/>
</dbReference>
<reference evidence="9 10" key="1">
    <citation type="journal article" date="2015" name="Nature">
        <title>rRNA introns, odd ribosomes, and small enigmatic genomes across a large radiation of phyla.</title>
        <authorList>
            <person name="Brown C.T."/>
            <person name="Hug L.A."/>
            <person name="Thomas B.C."/>
            <person name="Sharon I."/>
            <person name="Castelle C.J."/>
            <person name="Singh A."/>
            <person name="Wilkins M.J."/>
            <person name="Williams K.H."/>
            <person name="Banfield J.F."/>
        </authorList>
    </citation>
    <scope>NUCLEOTIDE SEQUENCE [LARGE SCALE GENOMIC DNA]</scope>
</reference>
<dbReference type="PANTHER" id="PTHR12220">
    <property type="entry name" value="50S/60S RIBOSOMAL PROTEIN L16"/>
    <property type="match status" value="1"/>
</dbReference>
<evidence type="ECO:0000256" key="7">
    <source>
        <dbReference type="RuleBase" id="RU004413"/>
    </source>
</evidence>
<proteinExistence type="inferred from homology"/>
<dbReference type="FunFam" id="3.90.1170.10:FF:000001">
    <property type="entry name" value="50S ribosomal protein L16"/>
    <property type="match status" value="1"/>
</dbReference>
<keyword evidence="3 6" id="KW-0689">Ribosomal protein</keyword>
<keyword evidence="2 6" id="KW-0820">tRNA-binding</keyword>
<dbReference type="InterPro" id="IPR047873">
    <property type="entry name" value="Ribosomal_uL16"/>
</dbReference>
<dbReference type="InterPro" id="IPR000114">
    <property type="entry name" value="Ribosomal_uL16_bact-type"/>
</dbReference>
<dbReference type="Pfam" id="PF00252">
    <property type="entry name" value="Ribosomal_L16"/>
    <property type="match status" value="1"/>
</dbReference>
<evidence type="ECO:0000256" key="4">
    <source>
        <dbReference type="ARBA" id="ARBA00023274"/>
    </source>
</evidence>
<sequence>MLTPKRTKHRKQFRGKMRGMDKRGSVIIFGKFGLKAQSAGWISSKQIEAGRRVLTRYTQKGGRVWIRIFPDKPITDKPPEVRMGGGKGDVVEYAVTVRPGRILYEMSGVTAESAKEAMKTAGGKMPVRTKFIVKT</sequence>
<evidence type="ECO:0000256" key="8">
    <source>
        <dbReference type="RuleBase" id="RU004414"/>
    </source>
</evidence>
<accession>A0A0G1GAN4</accession>
<evidence type="ECO:0000256" key="6">
    <source>
        <dbReference type="HAMAP-Rule" id="MF_01342"/>
    </source>
</evidence>
<dbReference type="SUPFAM" id="SSF54686">
    <property type="entry name" value="Ribosomal protein L16p/L10e"/>
    <property type="match status" value="1"/>
</dbReference>
<dbReference type="GO" id="GO:0000049">
    <property type="term" value="F:tRNA binding"/>
    <property type="evidence" value="ECO:0007669"/>
    <property type="project" value="UniProtKB-KW"/>
</dbReference>
<evidence type="ECO:0000256" key="2">
    <source>
        <dbReference type="ARBA" id="ARBA00022555"/>
    </source>
</evidence>
<dbReference type="InterPro" id="IPR036920">
    <property type="entry name" value="Ribosomal_uL16_sf"/>
</dbReference>
<evidence type="ECO:0000313" key="10">
    <source>
        <dbReference type="Proteomes" id="UP000034894"/>
    </source>
</evidence>
<dbReference type="PATRIC" id="fig|1618443.3.peg.1372"/>
<keyword evidence="6 8" id="KW-0694">RNA-binding</keyword>
<evidence type="ECO:0000256" key="1">
    <source>
        <dbReference type="ARBA" id="ARBA00008931"/>
    </source>
</evidence>
<dbReference type="GO" id="GO:0019843">
    <property type="term" value="F:rRNA binding"/>
    <property type="evidence" value="ECO:0007669"/>
    <property type="project" value="UniProtKB-UniRule"/>
</dbReference>
<dbReference type="EMBL" id="LCFP01000012">
    <property type="protein sequence ID" value="KKS96018.1"/>
    <property type="molecule type" value="Genomic_DNA"/>
</dbReference>
<organism evidence="9 10">
    <name type="scientific">Candidatus Gottesmanbacteria bacterium GW2011_GWA2_43_14</name>
    <dbReference type="NCBI Taxonomy" id="1618443"/>
    <lineage>
        <taxon>Bacteria</taxon>
        <taxon>Candidatus Gottesmaniibacteriota</taxon>
    </lineage>
</organism>
<comment type="similarity">
    <text evidence="1 6 7">Belongs to the universal ribosomal protein uL16 family.</text>
</comment>
<gene>
    <name evidence="6 9" type="primary">rplP</name>
    <name evidence="9" type="ORF">UV73_C0012G0046</name>
</gene>
<dbReference type="Proteomes" id="UP000034894">
    <property type="component" value="Unassembled WGS sequence"/>
</dbReference>
<dbReference type="PANTHER" id="PTHR12220:SF13">
    <property type="entry name" value="LARGE RIBOSOMAL SUBUNIT PROTEIN UL16M"/>
    <property type="match status" value="1"/>
</dbReference>
<dbReference type="GO" id="GO:0003735">
    <property type="term" value="F:structural constituent of ribosome"/>
    <property type="evidence" value="ECO:0007669"/>
    <property type="project" value="InterPro"/>
</dbReference>